<evidence type="ECO:0000313" key="2">
    <source>
        <dbReference type="EMBL" id="EJK59856.1"/>
    </source>
</evidence>
<dbReference type="Proteomes" id="UP000266841">
    <property type="component" value="Unassembled WGS sequence"/>
</dbReference>
<organism evidence="2 3">
    <name type="scientific">Thalassiosira oceanica</name>
    <name type="common">Marine diatom</name>
    <dbReference type="NCBI Taxonomy" id="159749"/>
    <lineage>
        <taxon>Eukaryota</taxon>
        <taxon>Sar</taxon>
        <taxon>Stramenopiles</taxon>
        <taxon>Ochrophyta</taxon>
        <taxon>Bacillariophyta</taxon>
        <taxon>Coscinodiscophyceae</taxon>
        <taxon>Thalassiosirophycidae</taxon>
        <taxon>Thalassiosirales</taxon>
        <taxon>Thalassiosiraceae</taxon>
        <taxon>Thalassiosira</taxon>
    </lineage>
</organism>
<feature type="signal peptide" evidence="1">
    <location>
        <begin position="1"/>
        <end position="21"/>
    </location>
</feature>
<keyword evidence="3" id="KW-1185">Reference proteome</keyword>
<comment type="caution">
    <text evidence="2">The sequence shown here is derived from an EMBL/GenBank/DDBJ whole genome shotgun (WGS) entry which is preliminary data.</text>
</comment>
<dbReference type="EMBL" id="AGNL01022157">
    <property type="protein sequence ID" value="EJK59856.1"/>
    <property type="molecule type" value="Genomic_DNA"/>
</dbReference>
<accession>K0SFY5</accession>
<sequence length="192" mass="20613">MLRNRRVLFALATAALPGTDSFLCPRNARGAHLSSATVTELAASQPDDEATSVCDVPLIDVESLVGPGGARQIMSSMVTDADGTVVRIDDAVDKAAGFGRFDQLDREDVKDFKMTAPEIGGFRGWLNYFGVVSKVSPIPKDMKFGEVPEGVLWVGGTFVIKGDEVLYQWSDKVPGNHPDIREFVNIAKAAAA</sequence>
<proteinExistence type="predicted"/>
<name>K0SFY5_THAOC</name>
<feature type="chain" id="PRO_5003837753" evidence="1">
    <location>
        <begin position="22"/>
        <end position="192"/>
    </location>
</feature>
<keyword evidence="1" id="KW-0732">Signal</keyword>
<dbReference type="eggNOG" id="ENOG502S4RP">
    <property type="taxonomic scope" value="Eukaryota"/>
</dbReference>
<evidence type="ECO:0000256" key="1">
    <source>
        <dbReference type="SAM" id="SignalP"/>
    </source>
</evidence>
<dbReference type="OrthoDB" id="497519at2759"/>
<evidence type="ECO:0000313" key="3">
    <source>
        <dbReference type="Proteomes" id="UP000266841"/>
    </source>
</evidence>
<reference evidence="2 3" key="1">
    <citation type="journal article" date="2012" name="Genome Biol.">
        <title>Genome and low-iron response of an oceanic diatom adapted to chronic iron limitation.</title>
        <authorList>
            <person name="Lommer M."/>
            <person name="Specht M."/>
            <person name="Roy A.S."/>
            <person name="Kraemer L."/>
            <person name="Andreson R."/>
            <person name="Gutowska M.A."/>
            <person name="Wolf J."/>
            <person name="Bergner S.V."/>
            <person name="Schilhabel M.B."/>
            <person name="Klostermeier U.C."/>
            <person name="Beiko R.G."/>
            <person name="Rosenstiel P."/>
            <person name="Hippler M."/>
            <person name="Laroche J."/>
        </authorList>
    </citation>
    <scope>NUCLEOTIDE SEQUENCE [LARGE SCALE GENOMIC DNA]</scope>
    <source>
        <strain evidence="2 3">CCMP1005</strain>
    </source>
</reference>
<dbReference type="AlphaFoldDB" id="K0SFY5"/>
<gene>
    <name evidence="2" type="ORF">THAOC_19873</name>
</gene>
<protein>
    <submittedName>
        <fullName evidence="2">Uncharacterized protein</fullName>
    </submittedName>
</protein>